<dbReference type="PANTHER" id="PTHR46289:SF17">
    <property type="entry name" value="HAT C-TERMINAL DIMERISATION DOMAIN-CONTAINING PROTEIN"/>
    <property type="match status" value="1"/>
</dbReference>
<dbReference type="InterPro" id="IPR052958">
    <property type="entry name" value="IFN-induced_PKR_regulator"/>
</dbReference>
<feature type="non-terminal residue" evidence="3">
    <location>
        <position position="882"/>
    </location>
</feature>
<dbReference type="SUPFAM" id="SSF53098">
    <property type="entry name" value="Ribonuclease H-like"/>
    <property type="match status" value="1"/>
</dbReference>
<dbReference type="Proteomes" id="UP001159363">
    <property type="component" value="Chromosome 1"/>
</dbReference>
<name>A0ABQ9IL61_9NEOP</name>
<dbReference type="EMBL" id="JARBHB010000001">
    <property type="protein sequence ID" value="KAJ8897448.1"/>
    <property type="molecule type" value="Genomic_DNA"/>
</dbReference>
<protein>
    <recommendedName>
        <fullName evidence="2">HAT C-terminal dimerisation domain-containing protein</fullName>
    </recommendedName>
</protein>
<gene>
    <name evidence="3" type="ORF">PR048_002794</name>
</gene>
<reference evidence="3 4" key="1">
    <citation type="submission" date="2023-02" db="EMBL/GenBank/DDBJ databases">
        <title>LHISI_Scaffold_Assembly.</title>
        <authorList>
            <person name="Stuart O.P."/>
            <person name="Cleave R."/>
            <person name="Magrath M.J.L."/>
            <person name="Mikheyev A.S."/>
        </authorList>
    </citation>
    <scope>NUCLEOTIDE SEQUENCE [LARGE SCALE GENOMIC DNA]</scope>
    <source>
        <strain evidence="3">Daus_M_001</strain>
        <tissue evidence="3">Leg muscle</tissue>
    </source>
</reference>
<feature type="domain" description="HAT C-terminal dimerisation" evidence="2">
    <location>
        <begin position="741"/>
        <end position="798"/>
    </location>
</feature>
<dbReference type="PANTHER" id="PTHR46289">
    <property type="entry name" value="52 KDA REPRESSOR OF THE INHIBITOR OF THE PROTEIN KINASE-LIKE PROTEIN-RELATED"/>
    <property type="match status" value="1"/>
</dbReference>
<evidence type="ECO:0000259" key="2">
    <source>
        <dbReference type="Pfam" id="PF05699"/>
    </source>
</evidence>
<dbReference type="InterPro" id="IPR012337">
    <property type="entry name" value="RNaseH-like_sf"/>
</dbReference>
<feature type="region of interest" description="Disordered" evidence="1">
    <location>
        <begin position="357"/>
        <end position="381"/>
    </location>
</feature>
<sequence>MGAILDWCRIATALEGDHPTIYTLPSIQNARNSCRDFSHRAKDGTASSARDRDMLIQRKNLLKCPWTPPKDYCFSVQTNLNLRFQISMVDIHTALTRSPLSILCFVRRRSSREMKSPAPWIPCDKSIYKLGNSLECFSEHAKTSYRQKCSEFAENFLRVAQGQQQPILNQLSNERDQQDAEHRVILGSIVDKIILCGRQELALRGKHGAGTVKTQVTEINDGNFRSLLRFRVQAGDSVLEKPMESGAKIQKKINDICGDIIKEHIVHKLNEAKCFAVLVDEITHIRTVEQLSLCVRWLGDFLSFTPVKDLTGQRIAETIIAALKHHGIHCSDNLASLHRLRSCVRFRKHALLGPVIKGCPPPPRRLKTKEEDDPRPQRSSEANQFYEIGEFGYQSYLETGGREVLHHNEYLIGQGYDSASSMSGYLHRAQAYVRKGHPVALDVHCSAHSLNLALAESCSLPAIRNHIGTVQPNVCKNSATLKETIKEFLRSSAHSNLLVMYETRWVYKHETVLRFKEMYEPIVQSLLKIKEIANKEASQKTHQLYCAIIQIQFVVTLNTLNKIFLYTLALCKFLQTVNSDLAAVLRFVDDVVTTLDELRGNTHEFNGIYKASSLMFEKVGEKIMISRIVTRSVHRANVPTDSTEEHFKKNLYLPFVDHVRTQLKERFQHQKSLTTAIQKIIPAHSNDATKEELRICAEFDKTILPEHSIFDAEFSIWKNKWLKEDPKSRPANALDAFAIYVKHFFTNVKKLLQVIATLPVSTATPERTFPTSRRLKTYLRNSVGEMRLTGLALLSVHRCIQVKTEVVSRILKMPRRIFHCVWYGRGSIRTRCLSRAALELSRRSHCIDPVIIRLEGREWAGLDKERERIKITLNKSIPGRSN</sequence>
<organism evidence="3 4">
    <name type="scientific">Dryococelus australis</name>
    <dbReference type="NCBI Taxonomy" id="614101"/>
    <lineage>
        <taxon>Eukaryota</taxon>
        <taxon>Metazoa</taxon>
        <taxon>Ecdysozoa</taxon>
        <taxon>Arthropoda</taxon>
        <taxon>Hexapoda</taxon>
        <taxon>Insecta</taxon>
        <taxon>Pterygota</taxon>
        <taxon>Neoptera</taxon>
        <taxon>Polyneoptera</taxon>
        <taxon>Phasmatodea</taxon>
        <taxon>Verophasmatodea</taxon>
        <taxon>Anareolatae</taxon>
        <taxon>Phasmatidae</taxon>
        <taxon>Eurycanthinae</taxon>
        <taxon>Dryococelus</taxon>
    </lineage>
</organism>
<evidence type="ECO:0000256" key="1">
    <source>
        <dbReference type="SAM" id="MobiDB-lite"/>
    </source>
</evidence>
<evidence type="ECO:0000313" key="3">
    <source>
        <dbReference type="EMBL" id="KAJ8897448.1"/>
    </source>
</evidence>
<dbReference type="InterPro" id="IPR008906">
    <property type="entry name" value="HATC_C_dom"/>
</dbReference>
<accession>A0ABQ9IL61</accession>
<keyword evidence="4" id="KW-1185">Reference proteome</keyword>
<dbReference type="Pfam" id="PF05699">
    <property type="entry name" value="Dimer_Tnp_hAT"/>
    <property type="match status" value="1"/>
</dbReference>
<feature type="compositionally biased region" description="Basic and acidic residues" evidence="1">
    <location>
        <begin position="368"/>
        <end position="378"/>
    </location>
</feature>
<proteinExistence type="predicted"/>
<evidence type="ECO:0000313" key="4">
    <source>
        <dbReference type="Proteomes" id="UP001159363"/>
    </source>
</evidence>
<comment type="caution">
    <text evidence="3">The sequence shown here is derived from an EMBL/GenBank/DDBJ whole genome shotgun (WGS) entry which is preliminary data.</text>
</comment>